<dbReference type="EMBL" id="HBIP01023273">
    <property type="protein sequence ID" value="CAE0498867.1"/>
    <property type="molecule type" value="Transcribed_RNA"/>
</dbReference>
<proteinExistence type="predicted"/>
<gene>
    <name evidence="1" type="ORF">DTER00134_LOCUS13940</name>
</gene>
<accession>A0A7S3R0D2</accession>
<organism evidence="1">
    <name type="scientific">Dunaliella tertiolecta</name>
    <name type="common">Green alga</name>
    <dbReference type="NCBI Taxonomy" id="3047"/>
    <lineage>
        <taxon>Eukaryota</taxon>
        <taxon>Viridiplantae</taxon>
        <taxon>Chlorophyta</taxon>
        <taxon>core chlorophytes</taxon>
        <taxon>Chlorophyceae</taxon>
        <taxon>CS clade</taxon>
        <taxon>Chlamydomonadales</taxon>
        <taxon>Dunaliellaceae</taxon>
        <taxon>Dunaliella</taxon>
    </lineage>
</organism>
<protein>
    <submittedName>
        <fullName evidence="1">Uncharacterized protein</fullName>
    </submittedName>
</protein>
<reference evidence="1" key="1">
    <citation type="submission" date="2021-01" db="EMBL/GenBank/DDBJ databases">
        <authorList>
            <person name="Corre E."/>
            <person name="Pelletier E."/>
            <person name="Niang G."/>
            <person name="Scheremetjew M."/>
            <person name="Finn R."/>
            <person name="Kale V."/>
            <person name="Holt S."/>
            <person name="Cochrane G."/>
            <person name="Meng A."/>
            <person name="Brown T."/>
            <person name="Cohen L."/>
        </authorList>
    </citation>
    <scope>NUCLEOTIDE SEQUENCE</scope>
    <source>
        <strain evidence="1">CCMP1320</strain>
    </source>
</reference>
<evidence type="ECO:0000313" key="1">
    <source>
        <dbReference type="EMBL" id="CAE0498867.1"/>
    </source>
</evidence>
<dbReference type="AlphaFoldDB" id="A0A7S3R0D2"/>
<sequence>MAADECLKLLEARLHEPKKVLSEEVKVLVKEVARMVERIRAQSREENVDIQKLIDALFTREQARIDRELAKAPRGCEVNRVTPDVALDTDRFSSPCNKHGAFAGISLASFQAYRAQDQFERVKLYSYDISAPTSRTP</sequence>
<name>A0A7S3R0D2_DUNTE</name>